<reference evidence="4 5" key="1">
    <citation type="submission" date="2024-09" db="EMBL/GenBank/DDBJ databases">
        <authorList>
            <person name="Sun Q."/>
            <person name="Mori K."/>
        </authorList>
    </citation>
    <scope>NUCLEOTIDE SEQUENCE [LARGE SCALE GENOMIC DNA]</scope>
    <source>
        <strain evidence="4 5">TBRC 1432</strain>
    </source>
</reference>
<keyword evidence="5" id="KW-1185">Reference proteome</keyword>
<dbReference type="Pfam" id="PF13191">
    <property type="entry name" value="AAA_16"/>
    <property type="match status" value="1"/>
</dbReference>
<dbReference type="Gene3D" id="1.25.40.10">
    <property type="entry name" value="Tetratricopeptide repeat domain"/>
    <property type="match status" value="1"/>
</dbReference>
<name>A0ABV6MTL1_9PSEU</name>
<evidence type="ECO:0000259" key="3">
    <source>
        <dbReference type="Pfam" id="PF13191"/>
    </source>
</evidence>
<dbReference type="Proteomes" id="UP001589810">
    <property type="component" value="Unassembled WGS sequence"/>
</dbReference>
<evidence type="ECO:0000313" key="4">
    <source>
        <dbReference type="EMBL" id="MFC0543669.1"/>
    </source>
</evidence>
<dbReference type="InterPro" id="IPR041664">
    <property type="entry name" value="AAA_16"/>
</dbReference>
<dbReference type="PANTHER" id="PTHR16305:SF28">
    <property type="entry name" value="GUANYLATE CYCLASE DOMAIN-CONTAINING PROTEIN"/>
    <property type="match status" value="1"/>
</dbReference>
<dbReference type="SUPFAM" id="SSF52540">
    <property type="entry name" value="P-loop containing nucleoside triphosphate hydrolases"/>
    <property type="match status" value="1"/>
</dbReference>
<feature type="domain" description="Orc1-like AAA ATPase" evidence="3">
    <location>
        <begin position="3"/>
        <end position="146"/>
    </location>
</feature>
<protein>
    <submittedName>
        <fullName evidence="4">AAA family ATPase</fullName>
    </submittedName>
</protein>
<evidence type="ECO:0000313" key="5">
    <source>
        <dbReference type="Proteomes" id="UP001589810"/>
    </source>
</evidence>
<dbReference type="SUPFAM" id="SSF48452">
    <property type="entry name" value="TPR-like"/>
    <property type="match status" value="1"/>
</dbReference>
<accession>A0ABV6MTL1</accession>
<dbReference type="InterPro" id="IPR027417">
    <property type="entry name" value="P-loop_NTPase"/>
</dbReference>
<gene>
    <name evidence="4" type="ORF">ACFFH7_19355</name>
</gene>
<evidence type="ECO:0000256" key="1">
    <source>
        <dbReference type="ARBA" id="ARBA00022741"/>
    </source>
</evidence>
<dbReference type="InterPro" id="IPR011990">
    <property type="entry name" value="TPR-like_helical_dom_sf"/>
</dbReference>
<comment type="caution">
    <text evidence="4">The sequence shown here is derived from an EMBL/GenBank/DDBJ whole genome shotgun (WGS) entry which is preliminary data.</text>
</comment>
<dbReference type="PANTHER" id="PTHR16305">
    <property type="entry name" value="TESTICULAR SOLUBLE ADENYLYL CYCLASE"/>
    <property type="match status" value="1"/>
</dbReference>
<organism evidence="4 5">
    <name type="scientific">Kutzneria chonburiensis</name>
    <dbReference type="NCBI Taxonomy" id="1483604"/>
    <lineage>
        <taxon>Bacteria</taxon>
        <taxon>Bacillati</taxon>
        <taxon>Actinomycetota</taxon>
        <taxon>Actinomycetes</taxon>
        <taxon>Pseudonocardiales</taxon>
        <taxon>Pseudonocardiaceae</taxon>
        <taxon>Kutzneria</taxon>
    </lineage>
</organism>
<keyword evidence="2" id="KW-0067">ATP-binding</keyword>
<dbReference type="Pfam" id="PF13424">
    <property type="entry name" value="TPR_12"/>
    <property type="match status" value="1"/>
</dbReference>
<sequence length="996" mass="107442">MDRFVGRAAELRRLEYAWRDTARGRLVAVTGPAGVGKTRLCEEASDRARAAGLRVVWGRCWSDGAPALWPWQPLLAELCGAPTAGLLSSEPKVVDLHSVDPERFSRFQAVTDQLARVVTQRPTMVVIDDLHAADPAAQLLTRFVAKARLPLTMVVTHRHSLDLSAEALPIMLRPFDAAETRDYLVTHGVERLEAPLTDTIHRLTDGSPLFLRRLIALGAADFAGGLREAIDQSFAQLTPDTAQLLATSAILGDSVSSAEAAALLGVRAAQVIDTAENAVQAGLVTTGGPDSFEYSHDLVRRAALSRLTAAQLLDAHARAVDIVSHSARKAHHAINAAPRSPEDARRAVVVCRSAAATMVRRFSYEQAAALLAQAANFGEPSAELLLEWAEAVLASGRLAEARVLYDRAADAAQDERDPVLYARTALGLGGIWLNERRDQIERHRMLGAQRKALAELPAHEVVLRCRLELRLAAELVYSGGPVAEVLKAVDEIRELKDDRALAEALSLCHHALLTPEHVHERLGIAQELMAVAAAAGIDILALQGLCWQTVDLYHLGDPRAERSLAELKTRVDLLDVHSVRFIVAALDVMRLFREGRLAEAEEAAGRCLALGNEVGDADAVAYYGAHLLAIRWLQGRAGELLDVAEQMADSPTLIEAEFTFRATVAHLAADTGRHDRARSTLSRLTAPGLDVLPQSSTWLSGMLAIVEAASSLGDADIARQAYDLLLPFAELPTMPSMAVVCFGSTERTLGIAAATFGDVDLAEGHLRRAVAANLRLGNRPMTAMSQADLATVLRRRGEHRAAEELLDSAAREATAMGMGQRAAAWAAGRAARHVAMRRRENRWLIGFPGREVLVDDLIGMRHLARLLAHPDVSISAVELAHGGAEASSEQSILDDQARAAYAARAQEIAEEIPRAEPARAEQLRRELDALAAELDVTTGLGGRGRTFTGPAERARTSVRKAIKRAVDVIRAADPAVAAVLDSTISTGYQCVYTPDR</sequence>
<dbReference type="Gene3D" id="3.40.50.300">
    <property type="entry name" value="P-loop containing nucleotide triphosphate hydrolases"/>
    <property type="match status" value="1"/>
</dbReference>
<keyword evidence="1" id="KW-0547">Nucleotide-binding</keyword>
<dbReference type="EMBL" id="JBHLUD010000006">
    <property type="protein sequence ID" value="MFC0543669.1"/>
    <property type="molecule type" value="Genomic_DNA"/>
</dbReference>
<evidence type="ECO:0000256" key="2">
    <source>
        <dbReference type="ARBA" id="ARBA00022840"/>
    </source>
</evidence>
<dbReference type="RefSeq" id="WP_379794151.1">
    <property type="nucleotide sequence ID" value="NZ_JBHLUD010000006.1"/>
</dbReference>
<proteinExistence type="predicted"/>